<feature type="transmembrane region" description="Helical" evidence="5">
    <location>
        <begin position="145"/>
        <end position="167"/>
    </location>
</feature>
<organism evidence="7 8">
    <name type="scientific">Peiella sedimenti</name>
    <dbReference type="NCBI Taxonomy" id="3061083"/>
    <lineage>
        <taxon>Bacteria</taxon>
        <taxon>Pseudomonadati</taxon>
        <taxon>Pseudomonadota</taxon>
        <taxon>Alphaproteobacteria</taxon>
        <taxon>Caulobacterales</taxon>
        <taxon>Caulobacteraceae</taxon>
        <taxon>Peiella</taxon>
    </lineage>
</organism>
<evidence type="ECO:0000259" key="6">
    <source>
        <dbReference type="Pfam" id="PF04932"/>
    </source>
</evidence>
<evidence type="ECO:0000313" key="8">
    <source>
        <dbReference type="Proteomes" id="UP001169063"/>
    </source>
</evidence>
<keyword evidence="3 5" id="KW-1133">Transmembrane helix</keyword>
<dbReference type="RefSeq" id="WP_302108901.1">
    <property type="nucleotide sequence ID" value="NZ_JAUKTR010000001.1"/>
</dbReference>
<dbReference type="InterPro" id="IPR007016">
    <property type="entry name" value="O-antigen_ligase-rel_domated"/>
</dbReference>
<keyword evidence="8" id="KW-1185">Reference proteome</keyword>
<feature type="transmembrane region" description="Helical" evidence="5">
    <location>
        <begin position="187"/>
        <end position="205"/>
    </location>
</feature>
<keyword evidence="4 5" id="KW-0472">Membrane</keyword>
<dbReference type="Pfam" id="PF04932">
    <property type="entry name" value="Wzy_C"/>
    <property type="match status" value="1"/>
</dbReference>
<dbReference type="EMBL" id="JAUKTR010000001">
    <property type="protein sequence ID" value="MDO1558490.1"/>
    <property type="molecule type" value="Genomic_DNA"/>
</dbReference>
<proteinExistence type="predicted"/>
<feature type="domain" description="O-antigen ligase-related" evidence="6">
    <location>
        <begin position="217"/>
        <end position="347"/>
    </location>
</feature>
<evidence type="ECO:0000313" key="7">
    <source>
        <dbReference type="EMBL" id="MDO1558490.1"/>
    </source>
</evidence>
<feature type="transmembrane region" description="Helical" evidence="5">
    <location>
        <begin position="257"/>
        <end position="276"/>
    </location>
</feature>
<keyword evidence="7" id="KW-0436">Ligase</keyword>
<feature type="transmembrane region" description="Helical" evidence="5">
    <location>
        <begin position="234"/>
        <end position="250"/>
    </location>
</feature>
<sequence length="419" mass="44054">MTRLEGLGSRVSSGAVLGAVLLAPLLAYLWPLGFAAIVALAGVVAVLGRLVPGARVEGPLAKPRLPGLRMSMFAPLAMLLLIVLFAVVSVNWSPAYEQFGPMATYQEAESQTWLKLPMQLGLYAAVVLATVRLGPLAARRGADWLVWGAAALSVLCLFEGLSGALLYQGLREMIGDPIRPDLAVKNVAQATYVLALMAWPAMAVLRDRERDRIALLVAAAALISPLLLKTWAPAAAFVAAGAAALIVRRAPIMGPRIVAGAAAGFMLLAPWLILMARPLLESVKANLGASWAARIDIYAFTAERIGERPLQGWGLDASRLFDPPVPLHPHDAALQVWLELGLAGSVLAAAFWALVFAGRSGKPGGASAVAAGSAYFIIGALSFGVWQEWWLALGALTAVWGGLAAREAAEDPDAMLIEA</sequence>
<dbReference type="Proteomes" id="UP001169063">
    <property type="component" value="Unassembled WGS sequence"/>
</dbReference>
<evidence type="ECO:0000256" key="2">
    <source>
        <dbReference type="ARBA" id="ARBA00022692"/>
    </source>
</evidence>
<feature type="transmembrane region" description="Helical" evidence="5">
    <location>
        <begin position="7"/>
        <end position="26"/>
    </location>
</feature>
<evidence type="ECO:0000256" key="4">
    <source>
        <dbReference type="ARBA" id="ARBA00023136"/>
    </source>
</evidence>
<evidence type="ECO:0000256" key="5">
    <source>
        <dbReference type="SAM" id="Phobius"/>
    </source>
</evidence>
<comment type="subcellular location">
    <subcellularLocation>
        <location evidence="1">Membrane</location>
        <topology evidence="1">Multi-pass membrane protein</topology>
    </subcellularLocation>
</comment>
<evidence type="ECO:0000256" key="3">
    <source>
        <dbReference type="ARBA" id="ARBA00022989"/>
    </source>
</evidence>
<feature type="transmembrane region" description="Helical" evidence="5">
    <location>
        <begin position="112"/>
        <end position="133"/>
    </location>
</feature>
<evidence type="ECO:0000256" key="1">
    <source>
        <dbReference type="ARBA" id="ARBA00004141"/>
    </source>
</evidence>
<feature type="transmembrane region" description="Helical" evidence="5">
    <location>
        <begin position="72"/>
        <end position="92"/>
    </location>
</feature>
<name>A0ABT8SIT4_9CAUL</name>
<protein>
    <submittedName>
        <fullName evidence="7">O-antigen ligase family protein</fullName>
    </submittedName>
</protein>
<gene>
    <name evidence="7" type="ORF">Q0812_03500</name>
</gene>
<feature type="transmembrane region" description="Helical" evidence="5">
    <location>
        <begin position="336"/>
        <end position="357"/>
    </location>
</feature>
<comment type="caution">
    <text evidence="7">The sequence shown here is derived from an EMBL/GenBank/DDBJ whole genome shotgun (WGS) entry which is preliminary data.</text>
</comment>
<reference evidence="7" key="1">
    <citation type="submission" date="2023-07" db="EMBL/GenBank/DDBJ databases">
        <title>Brevundimonas soil sp. nov., isolated from the soil of chemical plant.</title>
        <authorList>
            <person name="Wu N."/>
        </authorList>
    </citation>
    <scope>NUCLEOTIDE SEQUENCE</scope>
    <source>
        <strain evidence="7">XZ-24</strain>
    </source>
</reference>
<feature type="transmembrane region" description="Helical" evidence="5">
    <location>
        <begin position="364"/>
        <end position="383"/>
    </location>
</feature>
<dbReference type="GO" id="GO:0016874">
    <property type="term" value="F:ligase activity"/>
    <property type="evidence" value="ECO:0007669"/>
    <property type="project" value="UniProtKB-KW"/>
</dbReference>
<keyword evidence="2 5" id="KW-0812">Transmembrane</keyword>
<accession>A0ABT8SIT4</accession>
<feature type="transmembrane region" description="Helical" evidence="5">
    <location>
        <begin position="32"/>
        <end position="51"/>
    </location>
</feature>
<feature type="transmembrane region" description="Helical" evidence="5">
    <location>
        <begin position="212"/>
        <end position="228"/>
    </location>
</feature>